<protein>
    <submittedName>
        <fullName evidence="2">NAD-dependent epimerase/dehydratase family protein</fullName>
    </submittedName>
</protein>
<dbReference type="Pfam" id="PF01370">
    <property type="entry name" value="Epimerase"/>
    <property type="match status" value="1"/>
</dbReference>
<dbReference type="InterPro" id="IPR036291">
    <property type="entry name" value="NAD(P)-bd_dom_sf"/>
</dbReference>
<dbReference type="Proteomes" id="UP000831290">
    <property type="component" value="Chromosome"/>
</dbReference>
<dbReference type="InterPro" id="IPR051783">
    <property type="entry name" value="NAD(P)-dependent_oxidoreduct"/>
</dbReference>
<feature type="domain" description="NAD-dependent epimerase/dehydratase" evidence="1">
    <location>
        <begin position="2"/>
        <end position="231"/>
    </location>
</feature>
<dbReference type="GO" id="GO:0004029">
    <property type="term" value="F:aldehyde dehydrogenase (NAD+) activity"/>
    <property type="evidence" value="ECO:0007669"/>
    <property type="project" value="TreeGrafter"/>
</dbReference>
<dbReference type="EMBL" id="CP094358">
    <property type="protein sequence ID" value="UOB16301.1"/>
    <property type="molecule type" value="Genomic_DNA"/>
</dbReference>
<dbReference type="RefSeq" id="WP_255841472.1">
    <property type="nucleotide sequence ID" value="NZ_CP094358.1"/>
</dbReference>
<name>A0A9E7CSH7_9FLAO</name>
<evidence type="ECO:0000313" key="2">
    <source>
        <dbReference type="EMBL" id="UOB16301.1"/>
    </source>
</evidence>
<dbReference type="GO" id="GO:0005737">
    <property type="term" value="C:cytoplasm"/>
    <property type="evidence" value="ECO:0007669"/>
    <property type="project" value="TreeGrafter"/>
</dbReference>
<dbReference type="InterPro" id="IPR001509">
    <property type="entry name" value="Epimerase_deHydtase"/>
</dbReference>
<dbReference type="Gene3D" id="3.40.50.720">
    <property type="entry name" value="NAD(P)-binding Rossmann-like Domain"/>
    <property type="match status" value="1"/>
</dbReference>
<dbReference type="SUPFAM" id="SSF51735">
    <property type="entry name" value="NAD(P)-binding Rossmann-fold domains"/>
    <property type="match status" value="1"/>
</dbReference>
<accession>A0A9E7CSH7</accession>
<keyword evidence="3" id="KW-1185">Reference proteome</keyword>
<sequence>MILVTGGTGLVGGHLLFYLVKQGEKVRATYRHAEKVETVKTNLFLNHEDLFDNIEWVKADILDLPSLTHAFKNINIVYHCAAFISFVPHDYKKLRCANIEATANVVNLCIENKIDKLCYVSSIAAIGKPLVKEIITEETQWNAEAENNVYAITKYGAEIEVWRATQEGVNAVIVNPGIILGHGKWDSPSLSIFKKVKKGISFYPAGGTGFVDVEDVVKAMVKLTESDIKNERFIVIAENLSYKEVLHKIAEELKVKPPEKRVKKWQLEFLWRLDRFMGLLPGYKRKLTRISARSLNTRDFYSNDKIKKELNFVFKPVDETIKKACGKM</sequence>
<dbReference type="KEGG" id="fbm:MQE35_11190"/>
<gene>
    <name evidence="2" type="ORF">MQE35_11190</name>
</gene>
<proteinExistence type="predicted"/>
<organism evidence="2 3">
    <name type="scientific">Abyssalbus ytuae</name>
    <dbReference type="NCBI Taxonomy" id="2926907"/>
    <lineage>
        <taxon>Bacteria</taxon>
        <taxon>Pseudomonadati</taxon>
        <taxon>Bacteroidota</taxon>
        <taxon>Flavobacteriia</taxon>
        <taxon>Flavobacteriales</taxon>
        <taxon>Flavobacteriaceae</taxon>
        <taxon>Abyssalbus</taxon>
    </lineage>
</organism>
<dbReference type="AlphaFoldDB" id="A0A9E7CSH7"/>
<evidence type="ECO:0000313" key="3">
    <source>
        <dbReference type="Proteomes" id="UP000831290"/>
    </source>
</evidence>
<reference evidence="2" key="1">
    <citation type="submission" date="2022-03" db="EMBL/GenBank/DDBJ databases">
        <title>Description of Abyssus ytuae gen. nov., sp. nov., a novel member of the family Flavobacteriaceae isolated from the sediment of Mariana Trench.</title>
        <authorList>
            <person name="Zhang J."/>
            <person name="Xu X."/>
        </authorList>
    </citation>
    <scope>NUCLEOTIDE SEQUENCE</scope>
    <source>
        <strain evidence="2">MT3330</strain>
    </source>
</reference>
<dbReference type="PANTHER" id="PTHR48079">
    <property type="entry name" value="PROTEIN YEEZ"/>
    <property type="match status" value="1"/>
</dbReference>
<evidence type="ECO:0000259" key="1">
    <source>
        <dbReference type="Pfam" id="PF01370"/>
    </source>
</evidence>
<dbReference type="PANTHER" id="PTHR48079:SF6">
    <property type="entry name" value="NAD(P)-BINDING DOMAIN-CONTAINING PROTEIN-RELATED"/>
    <property type="match status" value="1"/>
</dbReference>